<dbReference type="GO" id="GO:0005737">
    <property type="term" value="C:cytoplasm"/>
    <property type="evidence" value="ECO:0007669"/>
    <property type="project" value="UniProtKB-SubCell"/>
</dbReference>
<evidence type="ECO:0000256" key="7">
    <source>
        <dbReference type="ARBA" id="ARBA00023187"/>
    </source>
</evidence>
<dbReference type="GO" id="GO:0005681">
    <property type="term" value="C:spliceosomal complex"/>
    <property type="evidence" value="ECO:0007669"/>
    <property type="project" value="UniProtKB-KW"/>
</dbReference>
<evidence type="ECO:0000256" key="8">
    <source>
        <dbReference type="ARBA" id="ARBA00032518"/>
    </source>
</evidence>
<feature type="region of interest" description="Disordered" evidence="9">
    <location>
        <begin position="154"/>
        <end position="177"/>
    </location>
</feature>
<comment type="caution">
    <text evidence="10">The sequence shown here is derived from an EMBL/GenBank/DDBJ whole genome shotgun (WGS) entry which is preliminary data.</text>
</comment>
<keyword evidence="6" id="KW-0747">Spliceosome</keyword>
<evidence type="ECO:0000313" key="13">
    <source>
        <dbReference type="Proteomes" id="UP000286510"/>
    </source>
</evidence>
<evidence type="ECO:0000256" key="9">
    <source>
        <dbReference type="SAM" id="MobiDB-lite"/>
    </source>
</evidence>
<keyword evidence="7" id="KW-0508">mRNA splicing</keyword>
<evidence type="ECO:0000256" key="1">
    <source>
        <dbReference type="ARBA" id="ARBA00004496"/>
    </source>
</evidence>
<evidence type="ECO:0000256" key="4">
    <source>
        <dbReference type="ARBA" id="ARBA00022490"/>
    </source>
</evidence>
<dbReference type="PANTHER" id="PTHR11805">
    <property type="entry name" value="CYSTEINE-RICH PDZ-BINDING PROTEIN"/>
    <property type="match status" value="1"/>
</dbReference>
<organism evidence="10 12">
    <name type="scientific">Aphanomyces astaci</name>
    <name type="common">Crayfish plague agent</name>
    <dbReference type="NCBI Taxonomy" id="112090"/>
    <lineage>
        <taxon>Eukaryota</taxon>
        <taxon>Sar</taxon>
        <taxon>Stramenopiles</taxon>
        <taxon>Oomycota</taxon>
        <taxon>Saprolegniomycetes</taxon>
        <taxon>Saprolegniales</taxon>
        <taxon>Verrucalvaceae</taxon>
        <taxon>Aphanomyces</taxon>
    </lineage>
</organism>
<evidence type="ECO:0000313" key="12">
    <source>
        <dbReference type="Proteomes" id="UP000283543"/>
    </source>
</evidence>
<dbReference type="Proteomes" id="UP000286510">
    <property type="component" value="Unassembled WGS sequence"/>
</dbReference>
<dbReference type="VEuPathDB" id="FungiDB:H257_17378"/>
<comment type="similarity">
    <text evidence="2">Belongs to the CRIPT family.</text>
</comment>
<dbReference type="EMBL" id="QUTB01005363">
    <property type="protein sequence ID" value="RHY55924.1"/>
    <property type="molecule type" value="Genomic_DNA"/>
</dbReference>
<gene>
    <name evidence="11" type="ORF">DYB26_003994</name>
    <name evidence="10" type="ORF">DYB34_001417</name>
</gene>
<reference evidence="12 13" key="1">
    <citation type="submission" date="2018-08" db="EMBL/GenBank/DDBJ databases">
        <title>Aphanomyces genome sequencing and annotation.</title>
        <authorList>
            <person name="Minardi D."/>
            <person name="Oidtmann B."/>
            <person name="Van Der Giezen M."/>
            <person name="Studholme D.J."/>
        </authorList>
    </citation>
    <scope>NUCLEOTIDE SEQUENCE [LARGE SCALE GENOMIC DNA]</scope>
    <source>
        <strain evidence="11 13">FDL457</strain>
        <strain evidence="10 12">Si</strain>
    </source>
</reference>
<evidence type="ECO:0000256" key="5">
    <source>
        <dbReference type="ARBA" id="ARBA00022664"/>
    </source>
</evidence>
<evidence type="ECO:0000313" key="11">
    <source>
        <dbReference type="EMBL" id="RHY82894.1"/>
    </source>
</evidence>
<keyword evidence="4" id="KW-0963">Cytoplasm</keyword>
<evidence type="ECO:0000256" key="6">
    <source>
        <dbReference type="ARBA" id="ARBA00022728"/>
    </source>
</evidence>
<dbReference type="Proteomes" id="UP000283543">
    <property type="component" value="Unassembled WGS sequence"/>
</dbReference>
<dbReference type="PANTHER" id="PTHR11805:SF1">
    <property type="entry name" value="CYSTEINE-RICH PDZ-BINDING PROTEIN"/>
    <property type="match status" value="1"/>
</dbReference>
<dbReference type="GO" id="GO:0008017">
    <property type="term" value="F:microtubule binding"/>
    <property type="evidence" value="ECO:0007669"/>
    <property type="project" value="TreeGrafter"/>
</dbReference>
<dbReference type="GO" id="GO:0030165">
    <property type="term" value="F:PDZ domain binding"/>
    <property type="evidence" value="ECO:0007669"/>
    <property type="project" value="TreeGrafter"/>
</dbReference>
<comment type="subcellular location">
    <subcellularLocation>
        <location evidence="1">Cytoplasm</location>
    </subcellularLocation>
</comment>
<proteinExistence type="inferred from homology"/>
<dbReference type="GO" id="GO:0006397">
    <property type="term" value="P:mRNA processing"/>
    <property type="evidence" value="ECO:0007669"/>
    <property type="project" value="UniProtKB-KW"/>
</dbReference>
<dbReference type="EMBL" id="QUTF01025889">
    <property type="protein sequence ID" value="RHY82894.1"/>
    <property type="molecule type" value="Genomic_DNA"/>
</dbReference>
<sequence length="323" mass="35946">MVCDKCEAKLSKVIVPDRWKDGARNTAGGKDGGRKISGNALLGKKHRFTPMSRSCRICKTKVAQEAHYCQNCSYTKVCSIAMRCTLTYLFIATRIAFVALLGMSSPRRTSVAKAGQSAAPVPEVVKPKPERFVLSSGHDAHDLLEAAETELKGCSNLEPTPLDSLSDDGDDADKDNDADDHLRQQVVVYTTNLHLKALPRHGNRTRRMIMSTPTKRVSKAKPKGPRTYDELEALMKSLTTPRSAVYRHAAHMTDVAALGVRIYNVNDHPREATDRIVVARRLSATPSTPHNKAKHNSGRQYVNQAQPRLMKNQKYIERENEFL</sequence>
<accession>A0A3R6ZMY9</accession>
<keyword evidence="5" id="KW-0507">mRNA processing</keyword>
<dbReference type="GO" id="GO:0031122">
    <property type="term" value="P:cytoplasmic microtubule organization"/>
    <property type="evidence" value="ECO:0007669"/>
    <property type="project" value="TreeGrafter"/>
</dbReference>
<protein>
    <recommendedName>
        <fullName evidence="3">Cysteine-rich PDZ-binding protein</fullName>
    </recommendedName>
    <alternativeName>
        <fullName evidence="8">Cysteine-rich interactor of PDZ three</fullName>
    </alternativeName>
</protein>
<feature type="compositionally biased region" description="Acidic residues" evidence="9">
    <location>
        <begin position="165"/>
        <end position="177"/>
    </location>
</feature>
<dbReference type="Pfam" id="PF10235">
    <property type="entry name" value="Cript"/>
    <property type="match status" value="1"/>
</dbReference>
<dbReference type="InterPro" id="IPR019367">
    <property type="entry name" value="PDZ-binding_CRIPT"/>
</dbReference>
<name>A0A3R6ZMY9_APHAT</name>
<evidence type="ECO:0000256" key="3">
    <source>
        <dbReference type="ARBA" id="ARBA00018615"/>
    </source>
</evidence>
<evidence type="ECO:0000256" key="2">
    <source>
        <dbReference type="ARBA" id="ARBA00009021"/>
    </source>
</evidence>
<dbReference type="GO" id="GO:0008380">
    <property type="term" value="P:RNA splicing"/>
    <property type="evidence" value="ECO:0007669"/>
    <property type="project" value="UniProtKB-KW"/>
</dbReference>
<evidence type="ECO:0000313" key="10">
    <source>
        <dbReference type="EMBL" id="RHY55924.1"/>
    </source>
</evidence>
<dbReference type="AlphaFoldDB" id="A0A3R6ZMY9"/>